<feature type="transmembrane region" description="Helical" evidence="9">
    <location>
        <begin position="246"/>
        <end position="265"/>
    </location>
</feature>
<feature type="region of interest" description="Disordered" evidence="8">
    <location>
        <begin position="221"/>
        <end position="243"/>
    </location>
</feature>
<feature type="transmembrane region" description="Helical" evidence="9">
    <location>
        <begin position="398"/>
        <end position="418"/>
    </location>
</feature>
<keyword evidence="6 7" id="KW-0472">Membrane</keyword>
<feature type="transmembrane region" description="Helical" evidence="9">
    <location>
        <begin position="160"/>
        <end position="185"/>
    </location>
</feature>
<dbReference type="Proteomes" id="UP001303760">
    <property type="component" value="Unassembled WGS sequence"/>
</dbReference>
<evidence type="ECO:0000256" key="5">
    <source>
        <dbReference type="ARBA" id="ARBA00023054"/>
    </source>
</evidence>
<proteinExistence type="inferred from homology"/>
<keyword evidence="4 7" id="KW-1133">Transmembrane helix</keyword>
<dbReference type="PANTHER" id="PTHR39470">
    <property type="entry name" value="CHROMOSOME 10, WHOLE GENOME SHOTGUN SEQUENCE"/>
    <property type="match status" value="1"/>
</dbReference>
<keyword evidence="1 7" id="KW-0813">Transport</keyword>
<comment type="similarity">
    <text evidence="7">Belongs to the WRB/GET1 family.</text>
</comment>
<dbReference type="GO" id="GO:0071816">
    <property type="term" value="P:tail-anchored membrane protein insertion into ER membrane"/>
    <property type="evidence" value="ECO:0007669"/>
    <property type="project" value="InterPro"/>
</dbReference>
<evidence type="ECO:0000313" key="11">
    <source>
        <dbReference type="EMBL" id="KAK4242077.1"/>
    </source>
</evidence>
<evidence type="ECO:0000256" key="6">
    <source>
        <dbReference type="ARBA" id="ARBA00023136"/>
    </source>
</evidence>
<dbReference type="PANTHER" id="PTHR39470:SF1">
    <property type="entry name" value="CHORISMATE SYNTHASE PROTEIN"/>
    <property type="match status" value="1"/>
</dbReference>
<dbReference type="GO" id="GO:0043529">
    <property type="term" value="C:GET complex"/>
    <property type="evidence" value="ECO:0007669"/>
    <property type="project" value="InterPro"/>
</dbReference>
<keyword evidence="12" id="KW-1185">Reference proteome</keyword>
<feature type="topological domain" description="Cytoplasmic" evidence="7">
    <location>
        <begin position="173"/>
        <end position="615"/>
    </location>
</feature>
<evidence type="ECO:0000256" key="1">
    <source>
        <dbReference type="ARBA" id="ARBA00022448"/>
    </source>
</evidence>
<keyword evidence="5" id="KW-0175">Coiled coil</keyword>
<feature type="transmembrane region" description="Helical" evidence="9">
    <location>
        <begin position="293"/>
        <end position="312"/>
    </location>
</feature>
<reference evidence="11" key="1">
    <citation type="journal article" date="2023" name="Mol. Phylogenet. Evol.">
        <title>Genome-scale phylogeny and comparative genomics of the fungal order Sordariales.</title>
        <authorList>
            <person name="Hensen N."/>
            <person name="Bonometti L."/>
            <person name="Westerberg I."/>
            <person name="Brannstrom I.O."/>
            <person name="Guillou S."/>
            <person name="Cros-Aarteil S."/>
            <person name="Calhoun S."/>
            <person name="Haridas S."/>
            <person name="Kuo A."/>
            <person name="Mondo S."/>
            <person name="Pangilinan J."/>
            <person name="Riley R."/>
            <person name="LaButti K."/>
            <person name="Andreopoulos B."/>
            <person name="Lipzen A."/>
            <person name="Chen C."/>
            <person name="Yan M."/>
            <person name="Daum C."/>
            <person name="Ng V."/>
            <person name="Clum A."/>
            <person name="Steindorff A."/>
            <person name="Ohm R.A."/>
            <person name="Martin F."/>
            <person name="Silar P."/>
            <person name="Natvig D.O."/>
            <person name="Lalanne C."/>
            <person name="Gautier V."/>
            <person name="Ament-Velasquez S.L."/>
            <person name="Kruys A."/>
            <person name="Hutchinson M.I."/>
            <person name="Powell A.J."/>
            <person name="Barry K."/>
            <person name="Miller A.N."/>
            <person name="Grigoriev I.V."/>
            <person name="Debuchy R."/>
            <person name="Gladieux P."/>
            <person name="Hiltunen Thoren M."/>
            <person name="Johannesson H."/>
        </authorList>
    </citation>
    <scope>NUCLEOTIDE SEQUENCE</scope>
    <source>
        <strain evidence="11">CBS 532.94</strain>
    </source>
</reference>
<evidence type="ECO:0000256" key="4">
    <source>
        <dbReference type="ARBA" id="ARBA00022989"/>
    </source>
</evidence>
<dbReference type="Gene3D" id="1.10.287.660">
    <property type="entry name" value="Helix hairpin bin"/>
    <property type="match status" value="1"/>
</dbReference>
<evidence type="ECO:0000313" key="12">
    <source>
        <dbReference type="Proteomes" id="UP001303760"/>
    </source>
</evidence>
<evidence type="ECO:0000256" key="8">
    <source>
        <dbReference type="SAM" id="MobiDB-lite"/>
    </source>
</evidence>
<reference evidence="11" key="2">
    <citation type="submission" date="2023-05" db="EMBL/GenBank/DDBJ databases">
        <authorList>
            <consortium name="Lawrence Berkeley National Laboratory"/>
            <person name="Steindorff A."/>
            <person name="Hensen N."/>
            <person name="Bonometti L."/>
            <person name="Westerberg I."/>
            <person name="Brannstrom I.O."/>
            <person name="Guillou S."/>
            <person name="Cros-Aarteil S."/>
            <person name="Calhoun S."/>
            <person name="Haridas S."/>
            <person name="Kuo A."/>
            <person name="Mondo S."/>
            <person name="Pangilinan J."/>
            <person name="Riley R."/>
            <person name="Labutti K."/>
            <person name="Andreopoulos B."/>
            <person name="Lipzen A."/>
            <person name="Chen C."/>
            <person name="Yanf M."/>
            <person name="Daum C."/>
            <person name="Ng V."/>
            <person name="Clum A."/>
            <person name="Ohm R."/>
            <person name="Martin F."/>
            <person name="Silar P."/>
            <person name="Natvig D."/>
            <person name="Lalanne C."/>
            <person name="Gautier V."/>
            <person name="Ament-Velasquez S.L."/>
            <person name="Kruys A."/>
            <person name="Hutchinson M.I."/>
            <person name="Powell A.J."/>
            <person name="Barry K."/>
            <person name="Miller A.N."/>
            <person name="Grigoriev I.V."/>
            <person name="Debuchy R."/>
            <person name="Gladieux P."/>
            <person name="Thoren M.H."/>
            <person name="Johannesson H."/>
        </authorList>
    </citation>
    <scope>NUCLEOTIDE SEQUENCE</scope>
    <source>
        <strain evidence="11">CBS 532.94</strain>
    </source>
</reference>
<comment type="caution">
    <text evidence="7">Lacks conserved residue(s) required for the propagation of feature annotation.</text>
</comment>
<keyword evidence="10" id="KW-0732">Signal</keyword>
<evidence type="ECO:0000256" key="7">
    <source>
        <dbReference type="HAMAP-Rule" id="MF_03113"/>
    </source>
</evidence>
<gene>
    <name evidence="7" type="primary">GET1</name>
    <name evidence="11" type="ORF">C8A03DRAFT_40500</name>
</gene>
<organism evidence="11 12">
    <name type="scientific">Achaetomium macrosporum</name>
    <dbReference type="NCBI Taxonomy" id="79813"/>
    <lineage>
        <taxon>Eukaryota</taxon>
        <taxon>Fungi</taxon>
        <taxon>Dikarya</taxon>
        <taxon>Ascomycota</taxon>
        <taxon>Pezizomycotina</taxon>
        <taxon>Sordariomycetes</taxon>
        <taxon>Sordariomycetidae</taxon>
        <taxon>Sordariales</taxon>
        <taxon>Chaetomiaceae</taxon>
        <taxon>Achaetomium</taxon>
    </lineage>
</organism>
<evidence type="ECO:0000256" key="9">
    <source>
        <dbReference type="SAM" id="Phobius"/>
    </source>
</evidence>
<feature type="transmembrane region" description="Helical" evidence="9">
    <location>
        <begin position="472"/>
        <end position="493"/>
    </location>
</feature>
<name>A0AAN7CJ76_9PEZI</name>
<dbReference type="Pfam" id="PF04420">
    <property type="entry name" value="CHD5"/>
    <property type="match status" value="1"/>
</dbReference>
<feature type="topological domain" description="Lumenal" evidence="7">
    <location>
        <begin position="1"/>
        <end position="4"/>
    </location>
</feature>
<dbReference type="EMBL" id="MU860012">
    <property type="protein sequence ID" value="KAK4242077.1"/>
    <property type="molecule type" value="Genomic_DNA"/>
</dbReference>
<evidence type="ECO:0000256" key="10">
    <source>
        <dbReference type="SAM" id="SignalP"/>
    </source>
</evidence>
<feature type="chain" id="PRO_5042983798" evidence="10">
    <location>
        <begin position="21"/>
        <end position="615"/>
    </location>
</feature>
<dbReference type="AlphaFoldDB" id="A0AAN7CJ76"/>
<keyword evidence="2 7" id="KW-0812">Transmembrane</keyword>
<protein>
    <submittedName>
        <fullName evidence="11">CHD5-like protein-domain-containing protein</fullName>
    </submittedName>
</protein>
<keyword evidence="3 7" id="KW-0256">Endoplasmic reticulum</keyword>
<accession>A0AAN7CJ76</accession>
<evidence type="ECO:0000256" key="3">
    <source>
        <dbReference type="ARBA" id="ARBA00022824"/>
    </source>
</evidence>
<dbReference type="HAMAP" id="MF_03113">
    <property type="entry name" value="Get1"/>
    <property type="match status" value="1"/>
</dbReference>
<feature type="transmembrane region" description="Helical" evidence="9">
    <location>
        <begin position="430"/>
        <end position="451"/>
    </location>
</feature>
<dbReference type="InterPro" id="IPR027538">
    <property type="entry name" value="Get1_fungi"/>
</dbReference>
<feature type="signal peptide" evidence="10">
    <location>
        <begin position="1"/>
        <end position="20"/>
    </location>
</feature>
<dbReference type="InterPro" id="IPR028945">
    <property type="entry name" value="Get1"/>
</dbReference>
<dbReference type="FunFam" id="1.10.287.660:FF:000006">
    <property type="entry name" value="Protein GET1"/>
    <property type="match status" value="1"/>
</dbReference>
<evidence type="ECO:0000256" key="2">
    <source>
        <dbReference type="ARBA" id="ARBA00022692"/>
    </source>
</evidence>
<sequence length="615" mass="68708">MPSLLVVIFVVELVVQLVNTLGASTINSLLWRLYISLPTPLAREFADQRKKQKEYLAVRHDLNATSSQDEFAKWAKLRRQHDKLLDELEKKKTGLEASRTRFDRYLTAARLVSTRGVQWLLPMWYGREPMFWLPYGWFPYYVEWFASFPRAPLGSVSIVVWQWACTGMLTLIVEAVTGIMGLVVANKQLRREKRKQPVPAAGAAAGSGEGKKDLRVYHIGPRDSTSSRSTPQHRSRPGGSNKTVKMAIPWGTIKSLLIFFGPLLLPKALSYYRSIRAAPQIHGLKVRPLPPPLVRSLAILLTVSTIFLLRTLPILSPENVFRATQSRLQIPADVLFTRLATLRPQNRLTPQDLALRAKFASLESRLLYLQFGPDVLATCPFCASDDPRSYLYYALPDLAAPHLFNLVVIALATSALLTRGDRGAVAWRTPATLAAVAIAFVDVYLVATYNYNANAKALRLQEIDHFFWTARATRYVALACLDAGLGLALYLGGTQRAFVTPPSTAERVEGVVRALAGTKGKINAAGVVKNTVLRDEELRGRSNAYWAHEVRLMREMMEEREVIEGVNDALQNRIDIGGIERDAEAYAKAKCQPYRDMFPLETVAAVSTCTFVEPL</sequence>
<comment type="caution">
    <text evidence="11">The sequence shown here is derived from an EMBL/GenBank/DDBJ whole genome shotgun (WGS) entry which is preliminary data.</text>
</comment>
<dbReference type="InterPro" id="IPR029012">
    <property type="entry name" value="Helix_hairpin_bin_sf"/>
</dbReference>